<accession>A0A7W6EFZ9</accession>
<keyword evidence="1" id="KW-0449">Lipoprotein</keyword>
<comment type="caution">
    <text evidence="1">The sequence shown here is derived from an EMBL/GenBank/DDBJ whole genome shotgun (WGS) entry which is preliminary data.</text>
</comment>
<dbReference type="EMBL" id="JACIEK010000002">
    <property type="protein sequence ID" value="MBB3997543.1"/>
    <property type="molecule type" value="Genomic_DNA"/>
</dbReference>
<dbReference type="PROSITE" id="PS51257">
    <property type="entry name" value="PROKAR_LIPOPROTEIN"/>
    <property type="match status" value="1"/>
</dbReference>
<name>A0A7W6EFZ9_9HYPH</name>
<dbReference type="Gene3D" id="3.30.160.150">
    <property type="entry name" value="Lipoprotein like domain"/>
    <property type="match status" value="1"/>
</dbReference>
<sequence>MSSSEARRPALHGLSALALLALLAGCTAGPLYGTTHVDPATGARSSGLTELRGRIGVSQAPTRTAQVFRNAVLYRLNGATPVTAPIYELRFTTAASDQVASVESGTGVPTASLYRMTVDYQLVRLADGVVIARGQRFAMAPYDRSVQLYASERAVIDARDQAGAAVAERVLAAVAPILQRESLNPAPGPAVVTPPVAKG</sequence>
<gene>
    <name evidence="1" type="ORF">GGR04_001379</name>
</gene>
<evidence type="ECO:0000313" key="1">
    <source>
        <dbReference type="EMBL" id="MBB3997543.1"/>
    </source>
</evidence>
<reference evidence="1 2" key="1">
    <citation type="submission" date="2020-08" db="EMBL/GenBank/DDBJ databases">
        <title>Genomic Encyclopedia of Type Strains, Phase IV (KMG-IV): sequencing the most valuable type-strain genomes for metagenomic binning, comparative biology and taxonomic classification.</title>
        <authorList>
            <person name="Goeker M."/>
        </authorList>
    </citation>
    <scope>NUCLEOTIDE SEQUENCE [LARGE SCALE GENOMIC DNA]</scope>
    <source>
        <strain evidence="1 2">DSM 102238</strain>
    </source>
</reference>
<keyword evidence="2" id="KW-1185">Reference proteome</keyword>
<proteinExistence type="predicted"/>
<evidence type="ECO:0000313" key="2">
    <source>
        <dbReference type="Proteomes" id="UP000542776"/>
    </source>
</evidence>
<dbReference type="RefSeq" id="WP_183199100.1">
    <property type="nucleotide sequence ID" value="NZ_JACIEK010000002.1"/>
</dbReference>
<protein>
    <submittedName>
        <fullName evidence="1">LPS-assembly lipoprotein</fullName>
    </submittedName>
</protein>
<dbReference type="AlphaFoldDB" id="A0A7W6EFZ9"/>
<dbReference type="Proteomes" id="UP000542776">
    <property type="component" value="Unassembled WGS sequence"/>
</dbReference>
<organism evidence="1 2">
    <name type="scientific">Aureimonas pseudogalii</name>
    <dbReference type="NCBI Taxonomy" id="1744844"/>
    <lineage>
        <taxon>Bacteria</taxon>
        <taxon>Pseudomonadati</taxon>
        <taxon>Pseudomonadota</taxon>
        <taxon>Alphaproteobacteria</taxon>
        <taxon>Hyphomicrobiales</taxon>
        <taxon>Aurantimonadaceae</taxon>
        <taxon>Aureimonas</taxon>
    </lineage>
</organism>